<dbReference type="PRINTS" id="PR00070">
    <property type="entry name" value="DHFR"/>
</dbReference>
<dbReference type="PANTHER" id="PTHR48069">
    <property type="entry name" value="DIHYDROFOLATE REDUCTASE"/>
    <property type="match status" value="1"/>
</dbReference>
<comment type="catalytic activity">
    <reaction evidence="8">
        <text>(6S)-5,6,7,8-tetrahydrofolate + NADP(+) = 7,8-dihydrofolate + NADPH + H(+)</text>
        <dbReference type="Rhea" id="RHEA:15009"/>
        <dbReference type="ChEBI" id="CHEBI:15378"/>
        <dbReference type="ChEBI" id="CHEBI:57451"/>
        <dbReference type="ChEBI" id="CHEBI:57453"/>
        <dbReference type="ChEBI" id="CHEBI:57783"/>
        <dbReference type="ChEBI" id="CHEBI:58349"/>
        <dbReference type="EC" id="1.5.1.3"/>
    </reaction>
</comment>
<reference evidence="12" key="1">
    <citation type="journal article" date="2019" name="Int. J. Syst. Evol. Microbiol.">
        <title>The Global Catalogue of Microorganisms (GCM) 10K type strain sequencing project: providing services to taxonomists for standard genome sequencing and annotation.</title>
        <authorList>
            <consortium name="The Broad Institute Genomics Platform"/>
            <consortium name="The Broad Institute Genome Sequencing Center for Infectious Disease"/>
            <person name="Wu L."/>
            <person name="Ma J."/>
        </authorList>
    </citation>
    <scope>NUCLEOTIDE SEQUENCE [LARGE SCALE GENOMIC DNA]</scope>
    <source>
        <strain evidence="12">CGMCC 1.12766</strain>
    </source>
</reference>
<evidence type="ECO:0000256" key="6">
    <source>
        <dbReference type="ARBA" id="ARBA00023002"/>
    </source>
</evidence>
<evidence type="ECO:0000256" key="1">
    <source>
        <dbReference type="ARBA" id="ARBA00004903"/>
    </source>
</evidence>
<protein>
    <recommendedName>
        <fullName evidence="3 8">Dihydrofolate reductase</fullName>
        <ecNumber evidence="3 8">1.5.1.3</ecNumber>
    </recommendedName>
</protein>
<gene>
    <name evidence="11" type="ORF">GCM10007420_17840</name>
</gene>
<evidence type="ECO:0000256" key="5">
    <source>
        <dbReference type="ARBA" id="ARBA00022857"/>
    </source>
</evidence>
<evidence type="ECO:0000313" key="12">
    <source>
        <dbReference type="Proteomes" id="UP000648722"/>
    </source>
</evidence>
<evidence type="ECO:0000256" key="3">
    <source>
        <dbReference type="ARBA" id="ARBA00012856"/>
    </source>
</evidence>
<dbReference type="Gene3D" id="3.40.430.10">
    <property type="entry name" value="Dihydrofolate Reductase, subunit A"/>
    <property type="match status" value="1"/>
</dbReference>
<dbReference type="EMBL" id="BMFS01000007">
    <property type="protein sequence ID" value="GGH02062.1"/>
    <property type="molecule type" value="Genomic_DNA"/>
</dbReference>
<dbReference type="InterPro" id="IPR001796">
    <property type="entry name" value="DHFR_dom"/>
</dbReference>
<comment type="caution">
    <text evidence="11">The sequence shown here is derived from an EMBL/GenBank/DDBJ whole genome shotgun (WGS) entry which is preliminary data.</text>
</comment>
<keyword evidence="6 8" id="KW-0560">Oxidoreductase</keyword>
<keyword evidence="4 8" id="KW-0554">One-carbon metabolism</keyword>
<evidence type="ECO:0000256" key="4">
    <source>
        <dbReference type="ARBA" id="ARBA00022563"/>
    </source>
</evidence>
<sequence length="169" mass="17974">MTIPLTIVVAVAKNGVIGQGNDLPWRIPSDLKNFKATTLGKPVIMGRKTWDSLPRKPLPGRANFVVSRSVTALEGAQVFANAGDAVAAARKVAAKDGAQEVCLIGGAALYAALLPETGRICLTEVDLEPEGDVHFPMLNPLEWREVSAEHFDPAPGDDAGLVVRVLERV</sequence>
<dbReference type="CDD" id="cd00209">
    <property type="entry name" value="DHFR"/>
    <property type="match status" value="1"/>
</dbReference>
<dbReference type="PIRSF" id="PIRSF000194">
    <property type="entry name" value="DHFR"/>
    <property type="match status" value="1"/>
</dbReference>
<organism evidence="11 12">
    <name type="scientific">Glycocaulis albus</name>
    <dbReference type="NCBI Taxonomy" id="1382801"/>
    <lineage>
        <taxon>Bacteria</taxon>
        <taxon>Pseudomonadati</taxon>
        <taxon>Pseudomonadota</taxon>
        <taxon>Alphaproteobacteria</taxon>
        <taxon>Maricaulales</taxon>
        <taxon>Maricaulaceae</taxon>
        <taxon>Glycocaulis</taxon>
    </lineage>
</organism>
<evidence type="ECO:0000256" key="7">
    <source>
        <dbReference type="ARBA" id="ARBA00025067"/>
    </source>
</evidence>
<accession>A0ABQ1XSD7</accession>
<dbReference type="Pfam" id="PF00186">
    <property type="entry name" value="DHFR_1"/>
    <property type="match status" value="1"/>
</dbReference>
<keyword evidence="5 8" id="KW-0521">NADP</keyword>
<dbReference type="RefSeq" id="WP_188452229.1">
    <property type="nucleotide sequence ID" value="NZ_BMFS01000007.1"/>
</dbReference>
<evidence type="ECO:0000313" key="11">
    <source>
        <dbReference type="EMBL" id="GGH02062.1"/>
    </source>
</evidence>
<dbReference type="EC" id="1.5.1.3" evidence="3 8"/>
<dbReference type="Proteomes" id="UP000648722">
    <property type="component" value="Unassembled WGS sequence"/>
</dbReference>
<comment type="similarity">
    <text evidence="2 8 9">Belongs to the dihydrofolate reductase family.</text>
</comment>
<name>A0ABQ1XSD7_9PROT</name>
<comment type="pathway">
    <text evidence="1 8">Cofactor biosynthesis; tetrahydrofolate biosynthesis; 5,6,7,8-tetrahydrofolate from 7,8-dihydrofolate: step 1/1.</text>
</comment>
<proteinExistence type="inferred from homology"/>
<comment type="function">
    <text evidence="7 8">Key enzyme in folate metabolism. Catalyzes an essential reaction for de novo glycine and purine synthesis, and for DNA precursor synthesis.</text>
</comment>
<evidence type="ECO:0000256" key="8">
    <source>
        <dbReference type="PIRNR" id="PIRNR000194"/>
    </source>
</evidence>
<dbReference type="PROSITE" id="PS51330">
    <property type="entry name" value="DHFR_2"/>
    <property type="match status" value="1"/>
</dbReference>
<dbReference type="InterPro" id="IPR012259">
    <property type="entry name" value="DHFR"/>
</dbReference>
<dbReference type="InterPro" id="IPR017925">
    <property type="entry name" value="DHFR_CS"/>
</dbReference>
<dbReference type="PROSITE" id="PS00075">
    <property type="entry name" value="DHFR_1"/>
    <property type="match status" value="1"/>
</dbReference>
<dbReference type="SUPFAM" id="SSF53597">
    <property type="entry name" value="Dihydrofolate reductase-like"/>
    <property type="match status" value="1"/>
</dbReference>
<evidence type="ECO:0000256" key="9">
    <source>
        <dbReference type="RuleBase" id="RU004474"/>
    </source>
</evidence>
<feature type="domain" description="DHFR" evidence="10">
    <location>
        <begin position="4"/>
        <end position="169"/>
    </location>
</feature>
<evidence type="ECO:0000259" key="10">
    <source>
        <dbReference type="PROSITE" id="PS51330"/>
    </source>
</evidence>
<evidence type="ECO:0000256" key="2">
    <source>
        <dbReference type="ARBA" id="ARBA00009539"/>
    </source>
</evidence>
<dbReference type="PANTHER" id="PTHR48069:SF3">
    <property type="entry name" value="DIHYDROFOLATE REDUCTASE"/>
    <property type="match status" value="1"/>
</dbReference>
<keyword evidence="12" id="KW-1185">Reference proteome</keyword>
<dbReference type="InterPro" id="IPR024072">
    <property type="entry name" value="DHFR-like_dom_sf"/>
</dbReference>